<evidence type="ECO:0000313" key="7">
    <source>
        <dbReference type="Proteomes" id="UP001515480"/>
    </source>
</evidence>
<dbReference type="Proteomes" id="UP001515480">
    <property type="component" value="Unassembled WGS sequence"/>
</dbReference>
<proteinExistence type="predicted"/>
<reference evidence="6 7" key="1">
    <citation type="journal article" date="2024" name="Science">
        <title>Giant polyketide synthase enzymes in the biosynthesis of giant marine polyether toxins.</title>
        <authorList>
            <person name="Fallon T.R."/>
            <person name="Shende V.V."/>
            <person name="Wierzbicki I.H."/>
            <person name="Pendleton A.L."/>
            <person name="Watervoot N.F."/>
            <person name="Auber R.P."/>
            <person name="Gonzalez D.J."/>
            <person name="Wisecaver J.H."/>
            <person name="Moore B.S."/>
        </authorList>
    </citation>
    <scope>NUCLEOTIDE SEQUENCE [LARGE SCALE GENOMIC DNA]</scope>
    <source>
        <strain evidence="6 7">12B1</strain>
    </source>
</reference>
<feature type="transmembrane region" description="Helical" evidence="5">
    <location>
        <begin position="110"/>
        <end position="130"/>
    </location>
</feature>
<gene>
    <name evidence="6" type="ORF">AB1Y20_013765</name>
</gene>
<feature type="transmembrane region" description="Helical" evidence="5">
    <location>
        <begin position="142"/>
        <end position="163"/>
    </location>
</feature>
<dbReference type="GO" id="GO:0016020">
    <property type="term" value="C:membrane"/>
    <property type="evidence" value="ECO:0007669"/>
    <property type="project" value="UniProtKB-SubCell"/>
</dbReference>
<evidence type="ECO:0000313" key="6">
    <source>
        <dbReference type="EMBL" id="KAL1498440.1"/>
    </source>
</evidence>
<feature type="transmembrane region" description="Helical" evidence="5">
    <location>
        <begin position="247"/>
        <end position="268"/>
    </location>
</feature>
<evidence type="ECO:0008006" key="8">
    <source>
        <dbReference type="Google" id="ProtNLM"/>
    </source>
</evidence>
<evidence type="ECO:0000256" key="3">
    <source>
        <dbReference type="ARBA" id="ARBA00022989"/>
    </source>
</evidence>
<evidence type="ECO:0000256" key="2">
    <source>
        <dbReference type="ARBA" id="ARBA00022692"/>
    </source>
</evidence>
<feature type="transmembrane region" description="Helical" evidence="5">
    <location>
        <begin position="311"/>
        <end position="329"/>
    </location>
</feature>
<accession>A0AB34IGR6</accession>
<keyword evidence="2 5" id="KW-0812">Transmembrane</keyword>
<dbReference type="PANTHER" id="PTHR12570">
    <property type="match status" value="1"/>
</dbReference>
<keyword evidence="4 5" id="KW-0472">Membrane</keyword>
<dbReference type="EMBL" id="JBGBPQ010000027">
    <property type="protein sequence ID" value="KAL1498440.1"/>
    <property type="molecule type" value="Genomic_DNA"/>
</dbReference>
<comment type="subcellular location">
    <subcellularLocation>
        <location evidence="1">Membrane</location>
        <topology evidence="1">Multi-pass membrane protein</topology>
    </subcellularLocation>
</comment>
<feature type="transmembrane region" description="Helical" evidence="5">
    <location>
        <begin position="81"/>
        <end position="104"/>
    </location>
</feature>
<evidence type="ECO:0000256" key="4">
    <source>
        <dbReference type="ARBA" id="ARBA00023136"/>
    </source>
</evidence>
<keyword evidence="7" id="KW-1185">Reference proteome</keyword>
<feature type="transmembrane region" description="Helical" evidence="5">
    <location>
        <begin position="175"/>
        <end position="195"/>
    </location>
</feature>
<evidence type="ECO:0000256" key="1">
    <source>
        <dbReference type="ARBA" id="ARBA00004141"/>
    </source>
</evidence>
<name>A0AB34IGR6_PRYPA</name>
<protein>
    <recommendedName>
        <fullName evidence="8">Magnesium transporter</fullName>
    </recommendedName>
</protein>
<comment type="caution">
    <text evidence="6">The sequence shown here is derived from an EMBL/GenBank/DDBJ whole genome shotgun (WGS) entry which is preliminary data.</text>
</comment>
<feature type="transmembrane region" description="Helical" evidence="5">
    <location>
        <begin position="280"/>
        <end position="299"/>
    </location>
</feature>
<dbReference type="InterPro" id="IPR008521">
    <property type="entry name" value="Mg_trans_NIPA"/>
</dbReference>
<keyword evidence="3 5" id="KW-1133">Transmembrane helix</keyword>
<dbReference type="PANTHER" id="PTHR12570:SF9">
    <property type="entry name" value="MAGNESIUM TRANSPORTER NIPA8-RELATED"/>
    <property type="match status" value="1"/>
</dbReference>
<sequence>MAGSPPGPPLLVLVPPNELQRYWWAGVLLSIGATFASTLGKELFRLASVKELSVNDKGGLMLSATLNLSRLPSCVLSLPAWLLRLAAASCTLGLAPLLQLFAFAFDAMPVVSALSALVLLWNLLLAQSLLGELCTTARALPAALIALGAFGAGVSGSSLAAQLTSDGWGQVLTRGLAAAYYLMLTCVVLGMCYLTSKQHRPSTKSSLKAALGGVIAGGTVFISKGSLELTKCALFTTTCEDQPLKHEAIYVVLPVTFLLQSLAIYILADALRRSEAMVSVAIYEGTLLITAATAGSLVLVESAAGMSAGQAVAYAASLVTILVGLVLLLRWPALLGDGDALAVTAFQQQLGRWTGSSNAKPNEASKLVVNRSELVGASAAPANGSSC</sequence>
<feature type="transmembrane region" description="Helical" evidence="5">
    <location>
        <begin position="22"/>
        <end position="40"/>
    </location>
</feature>
<dbReference type="AlphaFoldDB" id="A0AB34IGR6"/>
<dbReference type="GO" id="GO:0015095">
    <property type="term" value="F:magnesium ion transmembrane transporter activity"/>
    <property type="evidence" value="ECO:0007669"/>
    <property type="project" value="InterPro"/>
</dbReference>
<organism evidence="6 7">
    <name type="scientific">Prymnesium parvum</name>
    <name type="common">Toxic golden alga</name>
    <dbReference type="NCBI Taxonomy" id="97485"/>
    <lineage>
        <taxon>Eukaryota</taxon>
        <taxon>Haptista</taxon>
        <taxon>Haptophyta</taxon>
        <taxon>Prymnesiophyceae</taxon>
        <taxon>Prymnesiales</taxon>
        <taxon>Prymnesiaceae</taxon>
        <taxon>Prymnesium</taxon>
    </lineage>
</organism>
<evidence type="ECO:0000256" key="5">
    <source>
        <dbReference type="SAM" id="Phobius"/>
    </source>
</evidence>